<keyword evidence="2" id="KW-1185">Reference proteome</keyword>
<dbReference type="InterPro" id="IPR011051">
    <property type="entry name" value="RmlC_Cupin_sf"/>
</dbReference>
<dbReference type="PANTHER" id="PTHR37943:SF1">
    <property type="entry name" value="PROTEIN VES"/>
    <property type="match status" value="1"/>
</dbReference>
<dbReference type="PANTHER" id="PTHR37943">
    <property type="entry name" value="PROTEIN VES"/>
    <property type="match status" value="1"/>
</dbReference>
<protein>
    <submittedName>
        <fullName evidence="1">Environmental stress-induced protein Ves</fullName>
    </submittedName>
</protein>
<dbReference type="Gene3D" id="2.60.120.10">
    <property type="entry name" value="Jelly Rolls"/>
    <property type="match status" value="1"/>
</dbReference>
<accession>A0A8J7KM15</accession>
<dbReference type="InterPro" id="IPR014710">
    <property type="entry name" value="RmlC-like_jellyroll"/>
</dbReference>
<sequence>MEILRAGDRVPTPWLNGGGVTRAVAAGPPGAGLTDFDWRVSLADVAASGPFSTFAGIDRIITVVAGAGMTLTVDGVPTTVTDGSGPFAFPGDVLTDCVLVAGPIVDFNVMTRRGRVSARVDLVSAAAALAGPTVLVVVLTGRAELSVADPAGLDPTRRTLDRYDAALLTDETGTLAVDGLAAVVHLDPTQPGGLR</sequence>
<dbReference type="RefSeq" id="WP_197005373.1">
    <property type="nucleotide sequence ID" value="NZ_BONS01000025.1"/>
</dbReference>
<organism evidence="1 2">
    <name type="scientific">Longispora fulva</name>
    <dbReference type="NCBI Taxonomy" id="619741"/>
    <lineage>
        <taxon>Bacteria</taxon>
        <taxon>Bacillati</taxon>
        <taxon>Actinomycetota</taxon>
        <taxon>Actinomycetes</taxon>
        <taxon>Micromonosporales</taxon>
        <taxon>Micromonosporaceae</taxon>
        <taxon>Longispora</taxon>
    </lineage>
</organism>
<name>A0A8J7KM15_9ACTN</name>
<dbReference type="Pfam" id="PF05962">
    <property type="entry name" value="HutD"/>
    <property type="match status" value="1"/>
</dbReference>
<dbReference type="EMBL" id="JADOUF010000001">
    <property type="protein sequence ID" value="MBG6138636.1"/>
    <property type="molecule type" value="Genomic_DNA"/>
</dbReference>
<reference evidence="1" key="1">
    <citation type="submission" date="2020-11" db="EMBL/GenBank/DDBJ databases">
        <title>Sequencing the genomes of 1000 actinobacteria strains.</title>
        <authorList>
            <person name="Klenk H.-P."/>
        </authorList>
    </citation>
    <scope>NUCLEOTIDE SEQUENCE</scope>
    <source>
        <strain evidence="1">DSM 45356</strain>
    </source>
</reference>
<dbReference type="Proteomes" id="UP000622552">
    <property type="component" value="Unassembled WGS sequence"/>
</dbReference>
<dbReference type="InterPro" id="IPR010282">
    <property type="entry name" value="Uncharacterised_HutD/Ves"/>
</dbReference>
<comment type="caution">
    <text evidence="1">The sequence shown here is derived from an EMBL/GenBank/DDBJ whole genome shotgun (WGS) entry which is preliminary data.</text>
</comment>
<evidence type="ECO:0000313" key="2">
    <source>
        <dbReference type="Proteomes" id="UP000622552"/>
    </source>
</evidence>
<dbReference type="AlphaFoldDB" id="A0A8J7KM15"/>
<evidence type="ECO:0000313" key="1">
    <source>
        <dbReference type="EMBL" id="MBG6138636.1"/>
    </source>
</evidence>
<gene>
    <name evidence="1" type="ORF">IW245_004830</name>
</gene>
<dbReference type="SUPFAM" id="SSF51182">
    <property type="entry name" value="RmlC-like cupins"/>
    <property type="match status" value="1"/>
</dbReference>
<proteinExistence type="predicted"/>
<dbReference type="CDD" id="cd20293">
    <property type="entry name" value="cupin_HutD_N"/>
    <property type="match status" value="1"/>
</dbReference>